<comment type="caution">
    <text evidence="1">The sequence shown here is derived from an EMBL/GenBank/DDBJ whole genome shotgun (WGS) entry which is preliminary data.</text>
</comment>
<organism evidence="1 2">
    <name type="scientific">Entomophthora muscae</name>
    <dbReference type="NCBI Taxonomy" id="34485"/>
    <lineage>
        <taxon>Eukaryota</taxon>
        <taxon>Fungi</taxon>
        <taxon>Fungi incertae sedis</taxon>
        <taxon>Zoopagomycota</taxon>
        <taxon>Entomophthoromycotina</taxon>
        <taxon>Entomophthoromycetes</taxon>
        <taxon>Entomophthorales</taxon>
        <taxon>Entomophthoraceae</taxon>
        <taxon>Entomophthora</taxon>
    </lineage>
</organism>
<evidence type="ECO:0000313" key="2">
    <source>
        <dbReference type="Proteomes" id="UP001165960"/>
    </source>
</evidence>
<name>A0ACC2UN66_9FUNG</name>
<accession>A0ACC2UN66</accession>
<sequence length="76" mass="8640">MHLMASVQSLRLDNCLTLHIEGISKPTLNTIDESETEDEYTPPMTPTSDRLLEKFPKNLPGITKRRPSFLEAIVEE</sequence>
<gene>
    <name evidence="1" type="ORF">DSO57_1023620</name>
</gene>
<evidence type="ECO:0000313" key="1">
    <source>
        <dbReference type="EMBL" id="KAJ9088384.1"/>
    </source>
</evidence>
<proteinExistence type="predicted"/>
<reference evidence="1" key="1">
    <citation type="submission" date="2022-04" db="EMBL/GenBank/DDBJ databases">
        <title>Genome of the entomopathogenic fungus Entomophthora muscae.</title>
        <authorList>
            <person name="Elya C."/>
            <person name="Lovett B.R."/>
            <person name="Lee E."/>
            <person name="Macias A.M."/>
            <person name="Hajek A.E."/>
            <person name="De Bivort B.L."/>
            <person name="Kasson M.T."/>
            <person name="De Fine Licht H.H."/>
            <person name="Stajich J.E."/>
        </authorList>
    </citation>
    <scope>NUCLEOTIDE SEQUENCE</scope>
    <source>
        <strain evidence="1">Berkeley</strain>
    </source>
</reference>
<keyword evidence="2" id="KW-1185">Reference proteome</keyword>
<dbReference type="Proteomes" id="UP001165960">
    <property type="component" value="Unassembled WGS sequence"/>
</dbReference>
<protein>
    <submittedName>
        <fullName evidence="1">Uncharacterized protein</fullName>
    </submittedName>
</protein>
<dbReference type="EMBL" id="QTSX02000124">
    <property type="protein sequence ID" value="KAJ9088384.1"/>
    <property type="molecule type" value="Genomic_DNA"/>
</dbReference>